<dbReference type="InterPro" id="IPR033873">
    <property type="entry name" value="CND41-like"/>
</dbReference>
<feature type="non-terminal residue" evidence="4">
    <location>
        <position position="474"/>
    </location>
</feature>
<accession>A0A835LGZ2</accession>
<dbReference type="Pfam" id="PF14541">
    <property type="entry name" value="TAXi_C"/>
    <property type="match status" value="1"/>
</dbReference>
<sequence length="474" mass="52071">MAVDKVWNKLWIESDSIAVILAVKVLASFGREEVVLAESEITMAVVVPSVLLQFLVYTSFIVFVSLLCFGEKSFAYGRDEVSESIHQSTVHVIVVSTILPPKSCSSFTSFKDRRSIPLLKIVHRHSPCSGSFHPEGQKKRATTNQILSTEQILHQDQIRVESLHYKLSNKSKMSQEQSSKATVLPAKSGVSLGTGNYIVRVGFGTPKKYLSLMFDTGSDLTWIQFGYFGRETLTLTPRDVFNNFRFGCGQNNRGIFGKTAGLLGLGRNELSFVSQTSQKYGGRFSYCLPSSSSSVGYLAFGVDRSVSSTVKFTPMVIDSRGPSFYFLEIIEINVGDRKLEISASVFSFSGMIIDSGTVITRLPKTAYTSLQSAFQQLMSSYPSAKPLSILDTCYNFTDYDEVNIPKISMLFKGGVTLDLDPSGILIGASASQVCLAFAGNQDDKDVGILGNKQQQKLEVIYDVARSRLGFVPGI</sequence>
<keyword evidence="2" id="KW-1133">Transmembrane helix</keyword>
<dbReference type="OrthoDB" id="2747330at2759"/>
<dbReference type="PROSITE" id="PS51767">
    <property type="entry name" value="PEPTIDASE_A1"/>
    <property type="match status" value="1"/>
</dbReference>
<reference evidence="4 5" key="1">
    <citation type="submission" date="2020-10" db="EMBL/GenBank/DDBJ databases">
        <title>The Coptis chinensis genome and diversification of protoberbering-type alkaloids.</title>
        <authorList>
            <person name="Wang B."/>
            <person name="Shu S."/>
            <person name="Song C."/>
            <person name="Liu Y."/>
        </authorList>
    </citation>
    <scope>NUCLEOTIDE SEQUENCE [LARGE SCALE GENOMIC DNA]</scope>
    <source>
        <strain evidence="4">HL-2020</strain>
        <tissue evidence="4">Leaf</tissue>
    </source>
</reference>
<dbReference type="AlphaFoldDB" id="A0A835LGZ2"/>
<comment type="caution">
    <text evidence="4">The sequence shown here is derived from an EMBL/GenBank/DDBJ whole genome shotgun (WGS) entry which is preliminary data.</text>
</comment>
<dbReference type="InterPro" id="IPR033121">
    <property type="entry name" value="PEPTIDASE_A1"/>
</dbReference>
<dbReference type="FunFam" id="2.40.70.10:FF:000013">
    <property type="entry name" value="Aspartyl protease AED1"/>
    <property type="match status" value="1"/>
</dbReference>
<comment type="similarity">
    <text evidence="1">Belongs to the peptidase A1 family.</text>
</comment>
<keyword evidence="5" id="KW-1185">Reference proteome</keyword>
<dbReference type="PANTHER" id="PTHR13683:SF750">
    <property type="entry name" value="ASPARTYL PROTEASE AED1"/>
    <property type="match status" value="1"/>
</dbReference>
<feature type="domain" description="Peptidase A1" evidence="3">
    <location>
        <begin position="1"/>
        <end position="471"/>
    </location>
</feature>
<dbReference type="CDD" id="cd05472">
    <property type="entry name" value="cnd41_like"/>
    <property type="match status" value="1"/>
</dbReference>
<dbReference type="Gene3D" id="2.40.70.10">
    <property type="entry name" value="Acid Proteases"/>
    <property type="match status" value="3"/>
</dbReference>
<dbReference type="InterPro" id="IPR032799">
    <property type="entry name" value="TAXi_C"/>
</dbReference>
<organism evidence="4 5">
    <name type="scientific">Coptis chinensis</name>
    <dbReference type="NCBI Taxonomy" id="261450"/>
    <lineage>
        <taxon>Eukaryota</taxon>
        <taxon>Viridiplantae</taxon>
        <taxon>Streptophyta</taxon>
        <taxon>Embryophyta</taxon>
        <taxon>Tracheophyta</taxon>
        <taxon>Spermatophyta</taxon>
        <taxon>Magnoliopsida</taxon>
        <taxon>Ranunculales</taxon>
        <taxon>Ranunculaceae</taxon>
        <taxon>Coptidoideae</taxon>
        <taxon>Coptis</taxon>
    </lineage>
</organism>
<evidence type="ECO:0000259" key="3">
    <source>
        <dbReference type="PROSITE" id="PS51767"/>
    </source>
</evidence>
<gene>
    <name evidence="4" type="ORF">IFM89_030499</name>
</gene>
<dbReference type="Proteomes" id="UP000631114">
    <property type="component" value="Unassembled WGS sequence"/>
</dbReference>
<evidence type="ECO:0000256" key="1">
    <source>
        <dbReference type="ARBA" id="ARBA00007447"/>
    </source>
</evidence>
<dbReference type="GO" id="GO:0006508">
    <property type="term" value="P:proteolysis"/>
    <property type="evidence" value="ECO:0007669"/>
    <property type="project" value="InterPro"/>
</dbReference>
<dbReference type="PANTHER" id="PTHR13683">
    <property type="entry name" value="ASPARTYL PROTEASES"/>
    <property type="match status" value="1"/>
</dbReference>
<proteinExistence type="inferred from homology"/>
<evidence type="ECO:0000313" key="4">
    <source>
        <dbReference type="EMBL" id="KAF9594370.1"/>
    </source>
</evidence>
<dbReference type="GO" id="GO:0004190">
    <property type="term" value="F:aspartic-type endopeptidase activity"/>
    <property type="evidence" value="ECO:0007669"/>
    <property type="project" value="InterPro"/>
</dbReference>
<dbReference type="SUPFAM" id="SSF50630">
    <property type="entry name" value="Acid proteases"/>
    <property type="match status" value="1"/>
</dbReference>
<dbReference type="InterPro" id="IPR021109">
    <property type="entry name" value="Peptidase_aspartic_dom_sf"/>
</dbReference>
<feature type="transmembrane region" description="Helical" evidence="2">
    <location>
        <begin position="50"/>
        <end position="69"/>
    </location>
</feature>
<protein>
    <recommendedName>
        <fullName evidence="3">Peptidase A1 domain-containing protein</fullName>
    </recommendedName>
</protein>
<dbReference type="Pfam" id="PF14543">
    <property type="entry name" value="TAXi_N"/>
    <property type="match status" value="1"/>
</dbReference>
<name>A0A835LGZ2_9MAGN</name>
<evidence type="ECO:0000256" key="2">
    <source>
        <dbReference type="SAM" id="Phobius"/>
    </source>
</evidence>
<keyword evidence="2" id="KW-0472">Membrane</keyword>
<dbReference type="InterPro" id="IPR032861">
    <property type="entry name" value="TAXi_N"/>
</dbReference>
<evidence type="ECO:0000313" key="5">
    <source>
        <dbReference type="Proteomes" id="UP000631114"/>
    </source>
</evidence>
<dbReference type="InterPro" id="IPR001461">
    <property type="entry name" value="Aspartic_peptidase_A1"/>
</dbReference>
<dbReference type="EMBL" id="JADFTS010000008">
    <property type="protein sequence ID" value="KAF9594370.1"/>
    <property type="molecule type" value="Genomic_DNA"/>
</dbReference>
<keyword evidence="2" id="KW-0812">Transmembrane</keyword>